<evidence type="ECO:0000256" key="5">
    <source>
        <dbReference type="SAM" id="MobiDB-lite"/>
    </source>
</evidence>
<dbReference type="InterPro" id="IPR039008">
    <property type="entry name" value="IF_rod_dom"/>
</dbReference>
<evidence type="ECO:0000256" key="2">
    <source>
        <dbReference type="ARBA" id="ARBA00022754"/>
    </source>
</evidence>
<feature type="coiled-coil region" evidence="4">
    <location>
        <begin position="175"/>
        <end position="227"/>
    </location>
</feature>
<reference evidence="7" key="3">
    <citation type="submission" date="2025-09" db="UniProtKB">
        <authorList>
            <consortium name="Ensembl"/>
        </authorList>
    </citation>
    <scope>IDENTIFICATION</scope>
</reference>
<feature type="coiled-coil region" evidence="4">
    <location>
        <begin position="268"/>
        <end position="355"/>
    </location>
</feature>
<sequence>MNSAGSYRTGFSSLSSSSTPLVTSLRRGSSVHGGAGGRNVRVSYATNDFGSGVDLTSMLGGGGRESFSMTGSEKFTMQNLNDRLASYLEKVRTLESTNAKLEKQIREWYDKQTPVVPDYSKYQAIIDDLRRKISAATLDNARMMLQIDNARLAAEDFRIKFENEMAMRMSVETDIAGLRKVLDELTLARSELEMKIEGLKEELVYLKKNHEEEMAALRNQVNSSSVNVEVDASPQEDMSRILNGIRTQYENIAEKNRKEMEAWYKVKFDELNKQVATSTENLQSYRSEINELKRTLQSLQIELQSQLNLKSAIEGTLAETESRYQLQLNQLQGIVNTMEEELSRVRADIARQSSDYQVLLDIKTRLEMEIAEYRRLLDGEDLRRTLVIEEIVNGRVVSRSEDVEMLK</sequence>
<reference evidence="7" key="2">
    <citation type="submission" date="2025-08" db="UniProtKB">
        <authorList>
            <consortium name="Ensembl"/>
        </authorList>
    </citation>
    <scope>IDENTIFICATION</scope>
</reference>
<evidence type="ECO:0000256" key="3">
    <source>
        <dbReference type="ARBA" id="ARBA00023054"/>
    </source>
</evidence>
<organism evidence="7 8">
    <name type="scientific">Cynoglossus semilaevis</name>
    <name type="common">Tongue sole</name>
    <dbReference type="NCBI Taxonomy" id="244447"/>
    <lineage>
        <taxon>Eukaryota</taxon>
        <taxon>Metazoa</taxon>
        <taxon>Chordata</taxon>
        <taxon>Craniata</taxon>
        <taxon>Vertebrata</taxon>
        <taxon>Euteleostomi</taxon>
        <taxon>Actinopterygii</taxon>
        <taxon>Neopterygii</taxon>
        <taxon>Teleostei</taxon>
        <taxon>Neoteleostei</taxon>
        <taxon>Acanthomorphata</taxon>
        <taxon>Carangaria</taxon>
        <taxon>Pleuronectiformes</taxon>
        <taxon>Pleuronectoidei</taxon>
        <taxon>Cynoglossidae</taxon>
        <taxon>Cynoglossinae</taxon>
        <taxon>Cynoglossus</taxon>
    </lineage>
</organism>
<dbReference type="GeneTree" id="ENSGT00950000182969"/>
<dbReference type="PANTHER" id="PTHR23239">
    <property type="entry name" value="INTERMEDIATE FILAMENT"/>
    <property type="match status" value="1"/>
</dbReference>
<keyword evidence="8" id="KW-1185">Reference proteome</keyword>
<accession>A0A3P8WFV4</accession>
<feature type="coiled-coil region" evidence="4">
    <location>
        <begin position="77"/>
        <end position="111"/>
    </location>
</feature>
<evidence type="ECO:0000259" key="6">
    <source>
        <dbReference type="PROSITE" id="PS51842"/>
    </source>
</evidence>
<dbReference type="SUPFAM" id="SSF64593">
    <property type="entry name" value="Intermediate filament protein, coiled coil region"/>
    <property type="match status" value="2"/>
</dbReference>
<evidence type="ECO:0000256" key="4">
    <source>
        <dbReference type="SAM" id="Coils"/>
    </source>
</evidence>
<reference evidence="7 8" key="1">
    <citation type="journal article" date="2014" name="Nat. Genet.">
        <title>Whole-genome sequence of a flatfish provides insights into ZW sex chromosome evolution and adaptation to a benthic lifestyle.</title>
        <authorList>
            <person name="Chen S."/>
            <person name="Zhang G."/>
            <person name="Shao C."/>
            <person name="Huang Q."/>
            <person name="Liu G."/>
            <person name="Zhang P."/>
            <person name="Song W."/>
            <person name="An N."/>
            <person name="Chalopin D."/>
            <person name="Volff J.N."/>
            <person name="Hong Y."/>
            <person name="Li Q."/>
            <person name="Sha Z."/>
            <person name="Zhou H."/>
            <person name="Xie M."/>
            <person name="Yu Q."/>
            <person name="Liu Y."/>
            <person name="Xiang H."/>
            <person name="Wang N."/>
            <person name="Wu K."/>
            <person name="Yang C."/>
            <person name="Zhou Q."/>
            <person name="Liao X."/>
            <person name="Yang L."/>
            <person name="Hu Q."/>
            <person name="Zhang J."/>
            <person name="Meng L."/>
            <person name="Jin L."/>
            <person name="Tian Y."/>
            <person name="Lian J."/>
            <person name="Yang J."/>
            <person name="Miao G."/>
            <person name="Liu S."/>
            <person name="Liang Z."/>
            <person name="Yan F."/>
            <person name="Li Y."/>
            <person name="Sun B."/>
            <person name="Zhang H."/>
            <person name="Zhang J."/>
            <person name="Zhu Y."/>
            <person name="Du M."/>
            <person name="Zhao Y."/>
            <person name="Schartl M."/>
            <person name="Tang Q."/>
            <person name="Wang J."/>
        </authorList>
    </citation>
    <scope>NUCLEOTIDE SEQUENCE</scope>
</reference>
<dbReference type="Pfam" id="PF00038">
    <property type="entry name" value="Filament"/>
    <property type="match status" value="1"/>
</dbReference>
<feature type="domain" description="IF rod" evidence="6">
    <location>
        <begin position="73"/>
        <end position="384"/>
    </location>
</feature>
<dbReference type="Proteomes" id="UP000265120">
    <property type="component" value="Chromosome 9"/>
</dbReference>
<dbReference type="InterPro" id="IPR002957">
    <property type="entry name" value="Keratin_I"/>
</dbReference>
<dbReference type="Ensembl" id="ENSCSET00000023783.1">
    <property type="protein sequence ID" value="ENSCSEP00000023475.1"/>
    <property type="gene ID" value="ENSCSEG00000014963.1"/>
</dbReference>
<dbReference type="FunFam" id="1.20.5.500:FF:000001">
    <property type="entry name" value="Type II keratin 23"/>
    <property type="match status" value="1"/>
</dbReference>
<keyword evidence="2" id="KW-0403">Intermediate filament</keyword>
<dbReference type="FunFam" id="1.20.5.1160:FF:000002">
    <property type="entry name" value="Type I keratin 10"/>
    <property type="match status" value="1"/>
</dbReference>
<dbReference type="PRINTS" id="PR01248">
    <property type="entry name" value="TYPE1KERATIN"/>
</dbReference>
<evidence type="ECO:0000256" key="1">
    <source>
        <dbReference type="ARBA" id="ARBA00022744"/>
    </source>
</evidence>
<dbReference type="PANTHER" id="PTHR23239:SF180">
    <property type="entry name" value="KERATIN, TYPE I CYTOSKELETAL 17"/>
    <property type="match status" value="1"/>
</dbReference>
<dbReference type="FunCoup" id="A0A3P8WFV4">
    <property type="interactions" value="278"/>
</dbReference>
<dbReference type="Gene3D" id="1.20.5.500">
    <property type="entry name" value="Single helix bin"/>
    <property type="match status" value="1"/>
</dbReference>
<feature type="region of interest" description="Disordered" evidence="5">
    <location>
        <begin position="1"/>
        <end position="37"/>
    </location>
</feature>
<evidence type="ECO:0000313" key="7">
    <source>
        <dbReference type="Ensembl" id="ENSCSEP00000023475.1"/>
    </source>
</evidence>
<dbReference type="STRING" id="244447.ENSCSEP00000023475"/>
<dbReference type="SUPFAM" id="SSF90257">
    <property type="entry name" value="Myosin rod fragments"/>
    <property type="match status" value="1"/>
</dbReference>
<dbReference type="SMART" id="SM01391">
    <property type="entry name" value="Filament"/>
    <property type="match status" value="1"/>
</dbReference>
<proteinExistence type="predicted"/>
<dbReference type="PROSITE" id="PS51842">
    <property type="entry name" value="IF_ROD_2"/>
    <property type="match status" value="1"/>
</dbReference>
<dbReference type="GO" id="GO:0005198">
    <property type="term" value="F:structural molecule activity"/>
    <property type="evidence" value="ECO:0007669"/>
    <property type="project" value="InterPro"/>
</dbReference>
<dbReference type="Gene3D" id="1.20.5.170">
    <property type="match status" value="1"/>
</dbReference>
<dbReference type="AlphaFoldDB" id="A0A3P8WFV4"/>
<dbReference type="Gene3D" id="1.20.5.1160">
    <property type="entry name" value="Vasodilator-stimulated phosphoprotein"/>
    <property type="match status" value="1"/>
</dbReference>
<dbReference type="FunFam" id="1.20.5.170:FF:000002">
    <property type="entry name" value="Type I keratin KA11"/>
    <property type="match status" value="1"/>
</dbReference>
<dbReference type="OMA" id="EWYDKQT"/>
<evidence type="ECO:0000313" key="8">
    <source>
        <dbReference type="Proteomes" id="UP000265120"/>
    </source>
</evidence>
<dbReference type="InParanoid" id="A0A3P8WFV4"/>
<name>A0A3P8WFV4_CYNSE</name>
<keyword evidence="1" id="KW-0416">Keratin</keyword>
<keyword evidence="3 4" id="KW-0175">Coiled coil</keyword>
<protein>
    <submittedName>
        <fullName evidence="7">Keratin 97</fullName>
    </submittedName>
</protein>
<feature type="compositionally biased region" description="Low complexity" evidence="5">
    <location>
        <begin position="1"/>
        <end position="27"/>
    </location>
</feature>
<dbReference type="GO" id="GO:0005882">
    <property type="term" value="C:intermediate filament"/>
    <property type="evidence" value="ECO:0007669"/>
    <property type="project" value="UniProtKB-KW"/>
</dbReference>